<dbReference type="WBParaSite" id="PgR006_g086_t03">
    <property type="protein sequence ID" value="PgR006_g086_t03"/>
    <property type="gene ID" value="PgR006_g086"/>
</dbReference>
<dbReference type="Pfam" id="PF15311">
    <property type="entry name" value="HYLS1_C"/>
    <property type="match status" value="1"/>
</dbReference>
<evidence type="ECO:0000259" key="9">
    <source>
        <dbReference type="Pfam" id="PF15311"/>
    </source>
</evidence>
<dbReference type="GO" id="GO:0097730">
    <property type="term" value="C:non-motile cilium"/>
    <property type="evidence" value="ECO:0007669"/>
    <property type="project" value="TreeGrafter"/>
</dbReference>
<keyword evidence="7" id="KW-0966">Cell projection</keyword>
<evidence type="ECO:0000256" key="2">
    <source>
        <dbReference type="ARBA" id="ARBA00004138"/>
    </source>
</evidence>
<evidence type="ECO:0000313" key="12">
    <source>
        <dbReference type="WBParaSite" id="PgR006_g086_t03"/>
    </source>
</evidence>
<dbReference type="InterPro" id="IPR052319">
    <property type="entry name" value="Centriolar_ciliogenesis_assoc"/>
</dbReference>
<comment type="similarity">
    <text evidence="3">Belongs to the HYLS1 family.</text>
</comment>
<reference evidence="11 12" key="1">
    <citation type="submission" date="2022-11" db="UniProtKB">
        <authorList>
            <consortium name="WormBaseParasite"/>
        </authorList>
    </citation>
    <scope>IDENTIFICATION</scope>
</reference>
<dbReference type="PANTHER" id="PTHR34174:SF1">
    <property type="entry name" value="CENTRIOLAR AND CILIOGENESIS-ASSOCIATED PROTEIN HYLS1"/>
    <property type="match status" value="1"/>
</dbReference>
<evidence type="ECO:0000256" key="6">
    <source>
        <dbReference type="ARBA" id="ARBA00023212"/>
    </source>
</evidence>
<comment type="subcellular location">
    <subcellularLocation>
        <location evidence="2">Cell projection</location>
        <location evidence="2">Cilium</location>
    </subcellularLocation>
    <subcellularLocation>
        <location evidence="1">Cytoplasm</location>
        <location evidence="1">Cytoskeleton</location>
        <location evidence="1">Microtubule organizing center</location>
        <location evidence="1">Centrosome</location>
        <location evidence="1">Centriole</location>
    </subcellularLocation>
</comment>
<evidence type="ECO:0000313" key="11">
    <source>
        <dbReference type="WBParaSite" id="PgR006_g086_t01"/>
    </source>
</evidence>
<dbReference type="InterPro" id="IPR027918">
    <property type="entry name" value="HYLS1_C_dom"/>
</dbReference>
<dbReference type="PANTHER" id="PTHR34174">
    <property type="entry name" value="HYDROLETHALUS SYNDROME PROTEIN 1"/>
    <property type="match status" value="1"/>
</dbReference>
<protein>
    <submittedName>
        <fullName evidence="11 12">Centriolar and ciliogenesis-associated protein HYLS1 C-terminal domain-containing protein</fullName>
    </submittedName>
</protein>
<dbReference type="GO" id="GO:0060271">
    <property type="term" value="P:cilium assembly"/>
    <property type="evidence" value="ECO:0007669"/>
    <property type="project" value="TreeGrafter"/>
</dbReference>
<dbReference type="Proteomes" id="UP000887569">
    <property type="component" value="Unplaced"/>
</dbReference>
<evidence type="ECO:0000256" key="1">
    <source>
        <dbReference type="ARBA" id="ARBA00004114"/>
    </source>
</evidence>
<evidence type="ECO:0000313" key="10">
    <source>
        <dbReference type="Proteomes" id="UP000887569"/>
    </source>
</evidence>
<evidence type="ECO:0000256" key="5">
    <source>
        <dbReference type="ARBA" id="ARBA00022794"/>
    </source>
</evidence>
<keyword evidence="10" id="KW-1185">Reference proteome</keyword>
<evidence type="ECO:0000256" key="4">
    <source>
        <dbReference type="ARBA" id="ARBA00022490"/>
    </source>
</evidence>
<evidence type="ECO:0000256" key="7">
    <source>
        <dbReference type="ARBA" id="ARBA00023273"/>
    </source>
</evidence>
<evidence type="ECO:0000256" key="3">
    <source>
        <dbReference type="ARBA" id="ARBA00010091"/>
    </source>
</evidence>
<feature type="region of interest" description="Disordered" evidence="8">
    <location>
        <begin position="186"/>
        <end position="250"/>
    </location>
</feature>
<feature type="domain" description="Centriolar and ciliogenesis-associated protein HYLS1 C-terminal" evidence="9">
    <location>
        <begin position="266"/>
        <end position="309"/>
    </location>
</feature>
<dbReference type="GO" id="GO:0005814">
    <property type="term" value="C:centriole"/>
    <property type="evidence" value="ECO:0007669"/>
    <property type="project" value="UniProtKB-SubCell"/>
</dbReference>
<proteinExistence type="inferred from homology"/>
<keyword evidence="5" id="KW-0970">Cilium biogenesis/degradation</keyword>
<feature type="region of interest" description="Disordered" evidence="8">
    <location>
        <begin position="311"/>
        <end position="331"/>
    </location>
</feature>
<keyword evidence="6" id="KW-0206">Cytoskeleton</keyword>
<evidence type="ECO:0000256" key="8">
    <source>
        <dbReference type="SAM" id="MobiDB-lite"/>
    </source>
</evidence>
<accession>A0A915AEC6</accession>
<dbReference type="WBParaSite" id="PgR006_g086_t01">
    <property type="protein sequence ID" value="PgR006_g086_t01"/>
    <property type="gene ID" value="PgR006_g086"/>
</dbReference>
<keyword evidence="4" id="KW-0963">Cytoplasm</keyword>
<name>A0A915AEC6_PARUN</name>
<sequence>MWNKMSTANNSNDPNTEHFNKGWLNEVDLLEVINEMGYNITTEELSTLRDDIENFIDEDEMNNSHDDEGNISLFSSLCFSDNYANRRQPSGTENASRSDTNVFDHARCLNNAKLIRRSHLRRNLPSIVGSYEPTNQRTLHQKAFSLSRNEKVDIDRDAISDLIYEGYLCMERLYADNARLSQLTKHLRKSRSSSNHIAAPSNERIEEEVVANDEGLPERDEGDQEGWLSPVYSSTEGDSSPVECSPDTDPSIRPVLCPLPGGVPFRHDPVKKFELYQREWRRNPPPGEKKRLSLRWKVREYMLRQDISSIKAKDLGKKRPPNPEWVPKSYL</sequence>
<organism evidence="10 11">
    <name type="scientific">Parascaris univalens</name>
    <name type="common">Nematode worm</name>
    <dbReference type="NCBI Taxonomy" id="6257"/>
    <lineage>
        <taxon>Eukaryota</taxon>
        <taxon>Metazoa</taxon>
        <taxon>Ecdysozoa</taxon>
        <taxon>Nematoda</taxon>
        <taxon>Chromadorea</taxon>
        <taxon>Rhabditida</taxon>
        <taxon>Spirurina</taxon>
        <taxon>Ascaridomorpha</taxon>
        <taxon>Ascaridoidea</taxon>
        <taxon>Ascarididae</taxon>
        <taxon>Parascaris</taxon>
    </lineage>
</organism>
<dbReference type="AlphaFoldDB" id="A0A915AEC6"/>